<proteinExistence type="predicted"/>
<dbReference type="EMBL" id="PP232116">
    <property type="protein sequence ID" value="XAG98252.1"/>
    <property type="molecule type" value="Genomic_DNA"/>
</dbReference>
<reference evidence="1" key="1">
    <citation type="submission" date="2024-01" db="EMBL/GenBank/DDBJ databases">
        <title>New evidence supports the origin of RcGTA from prophage.</title>
        <authorList>
            <person name="Xu Y."/>
            <person name="Liu B."/>
            <person name="Chen F."/>
        </authorList>
    </citation>
    <scope>NUCLEOTIDE SEQUENCE</scope>
</reference>
<gene>
    <name evidence="1" type="ORF">vBMseSP1_gp48</name>
</gene>
<organism evidence="1">
    <name type="scientific">Mesorhizobium phage vB_MseS-P1</name>
    <dbReference type="NCBI Taxonomy" id="3120101"/>
    <lineage>
        <taxon>Viruses</taxon>
    </lineage>
</organism>
<protein>
    <submittedName>
        <fullName evidence="1">Uncharacterized protein</fullName>
    </submittedName>
</protein>
<accession>A0AB38ZLL3</accession>
<sequence>MSDGKVSRFNALFAEYEDAASAWFVQEEEGDSARIRARCEAEYLKKRAALMAFVAKAMAEKR</sequence>
<evidence type="ECO:0000313" key="1">
    <source>
        <dbReference type="EMBL" id="XAG98252.1"/>
    </source>
</evidence>
<name>A0AB38ZLL3_9VIRU</name>